<evidence type="ECO:0000313" key="2">
    <source>
        <dbReference type="EMBL" id="QIP12454.1"/>
    </source>
</evidence>
<dbReference type="EMBL" id="CP050063">
    <property type="protein sequence ID" value="QIP12454.1"/>
    <property type="molecule type" value="Genomic_DNA"/>
</dbReference>
<dbReference type="InterPro" id="IPR011990">
    <property type="entry name" value="TPR-like_helical_dom_sf"/>
</dbReference>
<organism evidence="2 3">
    <name type="scientific">Spirosoma aureum</name>
    <dbReference type="NCBI Taxonomy" id="2692134"/>
    <lineage>
        <taxon>Bacteria</taxon>
        <taxon>Pseudomonadati</taxon>
        <taxon>Bacteroidota</taxon>
        <taxon>Cytophagia</taxon>
        <taxon>Cytophagales</taxon>
        <taxon>Cytophagaceae</taxon>
        <taxon>Spirosoma</taxon>
    </lineage>
</organism>
<dbReference type="InterPro" id="IPR019734">
    <property type="entry name" value="TPR_rpt"/>
</dbReference>
<dbReference type="AlphaFoldDB" id="A0A6G9AJD7"/>
<dbReference type="PROSITE" id="PS50005">
    <property type="entry name" value="TPR"/>
    <property type="match status" value="1"/>
</dbReference>
<dbReference type="Proteomes" id="UP000501802">
    <property type="component" value="Chromosome"/>
</dbReference>
<dbReference type="Gene3D" id="1.25.40.10">
    <property type="entry name" value="Tetratricopeptide repeat domain"/>
    <property type="match status" value="1"/>
</dbReference>
<dbReference type="Pfam" id="PF13365">
    <property type="entry name" value="Trypsin_2"/>
    <property type="match status" value="1"/>
</dbReference>
<dbReference type="SMART" id="SM00028">
    <property type="entry name" value="TPR"/>
    <property type="match status" value="1"/>
</dbReference>
<accession>A0A6G9AJD7</accession>
<dbReference type="Gene3D" id="2.40.10.10">
    <property type="entry name" value="Trypsin-like serine proteases"/>
    <property type="match status" value="1"/>
</dbReference>
<evidence type="ECO:0000256" key="1">
    <source>
        <dbReference type="PROSITE-ProRule" id="PRU00339"/>
    </source>
</evidence>
<dbReference type="InterPro" id="IPR043504">
    <property type="entry name" value="Peptidase_S1_PA_chymotrypsin"/>
</dbReference>
<keyword evidence="3" id="KW-1185">Reference proteome</keyword>
<dbReference type="KEGG" id="spib:G8759_07360"/>
<feature type="repeat" description="TPR" evidence="1">
    <location>
        <begin position="337"/>
        <end position="370"/>
    </location>
</feature>
<protein>
    <submittedName>
        <fullName evidence="2">Uncharacterized protein</fullName>
    </submittedName>
</protein>
<gene>
    <name evidence="2" type="ORF">G8759_07360</name>
</gene>
<sequence>MNNFGRTLAYILGFILSSSYYPALGQEKETWITKPQAQWPLISMINEVWFQNGERYVHPSFDYVATGFLIQTGTDTLAVTAKHALWVAKTKAMKSVDFGGALQKWLMHPKNNLADSVLIDYLLNADTTETLSGRQSTITQRDWLVFKTKYRSPAIQPLKPRYTLAKPGEKVYIFACPYQEKNCVVYSGRILESKGNRLIITSDTSQKVSGSSGSPIVDENGYLLGILGGSSVNNKTSEPALYGTTTHYLQKVLRQTRPLNVPLTSIGEVLLPIIDKQGIDQAVRHYRTLYNQDQSHFIYNFDSQELNTLADGLVREKKLNEAVQIYLLSLSEFSWSSGTYYSLGNTYALMGKTRLARQAYTRSIQLSPDNKEAKQALDKLSNQ</sequence>
<reference evidence="2 3" key="1">
    <citation type="submission" date="2020-03" db="EMBL/GenBank/DDBJ databases">
        <authorList>
            <person name="Kim M.K."/>
        </authorList>
    </citation>
    <scope>NUCLEOTIDE SEQUENCE [LARGE SCALE GENOMIC DNA]</scope>
    <source>
        <strain evidence="2 3">BT328</strain>
    </source>
</reference>
<dbReference type="SUPFAM" id="SSF50494">
    <property type="entry name" value="Trypsin-like serine proteases"/>
    <property type="match status" value="1"/>
</dbReference>
<keyword evidence="1" id="KW-0802">TPR repeat</keyword>
<evidence type="ECO:0000313" key="3">
    <source>
        <dbReference type="Proteomes" id="UP000501802"/>
    </source>
</evidence>
<dbReference type="RefSeq" id="WP_167206603.1">
    <property type="nucleotide sequence ID" value="NZ_CP050063.1"/>
</dbReference>
<dbReference type="InterPro" id="IPR009003">
    <property type="entry name" value="Peptidase_S1_PA"/>
</dbReference>
<name>A0A6G9AJD7_9BACT</name>
<dbReference type="SUPFAM" id="SSF48452">
    <property type="entry name" value="TPR-like"/>
    <property type="match status" value="1"/>
</dbReference>
<proteinExistence type="predicted"/>